<reference evidence="2 3" key="1">
    <citation type="submission" date="2016-11" db="EMBL/GenBank/DDBJ databases">
        <title>The macronuclear genome of Stentor coeruleus: a giant cell with tiny introns.</title>
        <authorList>
            <person name="Slabodnick M."/>
            <person name="Ruby J.G."/>
            <person name="Reiff S.B."/>
            <person name="Swart E.C."/>
            <person name="Gosai S."/>
            <person name="Prabakaran S."/>
            <person name="Witkowska E."/>
            <person name="Larue G.E."/>
            <person name="Fisher S."/>
            <person name="Freeman R.M."/>
            <person name="Gunawardena J."/>
            <person name="Chu W."/>
            <person name="Stover N.A."/>
            <person name="Gregory B.D."/>
            <person name="Nowacki M."/>
            <person name="Derisi J."/>
            <person name="Roy S.W."/>
            <person name="Marshall W.F."/>
            <person name="Sood P."/>
        </authorList>
    </citation>
    <scope>NUCLEOTIDE SEQUENCE [LARGE SCALE GENOMIC DNA]</scope>
    <source>
        <strain evidence="2">WM001</strain>
    </source>
</reference>
<evidence type="ECO:0000256" key="1">
    <source>
        <dbReference type="SAM" id="MobiDB-lite"/>
    </source>
</evidence>
<comment type="caution">
    <text evidence="2">The sequence shown here is derived from an EMBL/GenBank/DDBJ whole genome shotgun (WGS) entry which is preliminary data.</text>
</comment>
<feature type="compositionally biased region" description="Basic residues" evidence="1">
    <location>
        <begin position="190"/>
        <end position="199"/>
    </location>
</feature>
<evidence type="ECO:0000313" key="2">
    <source>
        <dbReference type="EMBL" id="OMJ92205.1"/>
    </source>
</evidence>
<evidence type="ECO:0000313" key="3">
    <source>
        <dbReference type="Proteomes" id="UP000187209"/>
    </source>
</evidence>
<gene>
    <name evidence="2" type="ORF">SteCoe_5080</name>
</gene>
<organism evidence="2 3">
    <name type="scientific">Stentor coeruleus</name>
    <dbReference type="NCBI Taxonomy" id="5963"/>
    <lineage>
        <taxon>Eukaryota</taxon>
        <taxon>Sar</taxon>
        <taxon>Alveolata</taxon>
        <taxon>Ciliophora</taxon>
        <taxon>Postciliodesmatophora</taxon>
        <taxon>Heterotrichea</taxon>
        <taxon>Heterotrichida</taxon>
        <taxon>Stentoridae</taxon>
        <taxon>Stentor</taxon>
    </lineage>
</organism>
<accession>A0A1R2CT87</accession>
<protein>
    <submittedName>
        <fullName evidence="2">Uncharacterized protein</fullName>
    </submittedName>
</protein>
<dbReference type="EMBL" id="MPUH01000066">
    <property type="protein sequence ID" value="OMJ92205.1"/>
    <property type="molecule type" value="Genomic_DNA"/>
</dbReference>
<dbReference type="AlphaFoldDB" id="A0A1R2CT87"/>
<keyword evidence="3" id="KW-1185">Reference proteome</keyword>
<dbReference type="Proteomes" id="UP000187209">
    <property type="component" value="Unassembled WGS sequence"/>
</dbReference>
<name>A0A1R2CT87_9CILI</name>
<feature type="region of interest" description="Disordered" evidence="1">
    <location>
        <begin position="188"/>
        <end position="255"/>
    </location>
</feature>
<sequence>MKKSIQEICLTAVHSSSSPNLHCQAKRNISPLVRLSQQKGLSQYTKEIMSSAIKAINVDKRYSILAVPRTPCRILNTSKELSICPNSKLEISDNLSTAGTTDTNRTSSQVGTNNKMNLQKKCCRIRSGYRFRKNPNQENLKLALEEIAKNPPKLPQLIERSSTQDPQPEKISDIEVLLTSQGNELLSIKNSKKTKKRVLTKSQEPAKNQSNTHSRPNEKDEDTQSQKSDPSPVRKRKTSNGDYSNTSQKKFKKLSKNPSSKLKFYTNSKAGKEFLDKHPDKSLILDFAYEELTPLNNISINKNFYDYRQESLKILKDTSSFANKIMKNIRCPERIKNCYF</sequence>
<feature type="compositionally biased region" description="Basic and acidic residues" evidence="1">
    <location>
        <begin position="215"/>
        <end position="224"/>
    </location>
</feature>
<proteinExistence type="predicted"/>
<feature type="compositionally biased region" description="Polar residues" evidence="1">
    <location>
        <begin position="200"/>
        <end position="214"/>
    </location>
</feature>